<dbReference type="InterPro" id="IPR002636">
    <property type="entry name" value="DUF29"/>
</dbReference>
<evidence type="ECO:0000313" key="1">
    <source>
        <dbReference type="EMBL" id="SHM29668.1"/>
    </source>
</evidence>
<proteinExistence type="predicted"/>
<dbReference type="OrthoDB" id="425753at2"/>
<keyword evidence="2" id="KW-1185">Reference proteome</keyword>
<organism evidence="1 2">
    <name type="scientific">Duganella sacchari</name>
    <dbReference type="NCBI Taxonomy" id="551987"/>
    <lineage>
        <taxon>Bacteria</taxon>
        <taxon>Pseudomonadati</taxon>
        <taxon>Pseudomonadota</taxon>
        <taxon>Betaproteobacteria</taxon>
        <taxon>Burkholderiales</taxon>
        <taxon>Oxalobacteraceae</taxon>
        <taxon>Telluria group</taxon>
        <taxon>Duganella</taxon>
    </lineage>
</organism>
<name>A0A1M7HMM8_9BURK</name>
<dbReference type="Pfam" id="PF01724">
    <property type="entry name" value="DUF29"/>
    <property type="match status" value="1"/>
</dbReference>
<gene>
    <name evidence="1" type="ORF">SAMN05192549_101223</name>
</gene>
<evidence type="ECO:0008006" key="3">
    <source>
        <dbReference type="Google" id="ProtNLM"/>
    </source>
</evidence>
<accession>A0A1M7HMM8</accession>
<reference evidence="2" key="1">
    <citation type="submission" date="2016-11" db="EMBL/GenBank/DDBJ databases">
        <authorList>
            <person name="Varghese N."/>
            <person name="Submissions S."/>
        </authorList>
    </citation>
    <scope>NUCLEOTIDE SEQUENCE [LARGE SCALE GENOMIC DNA]</scope>
    <source>
        <strain evidence="2">Sac-22</strain>
    </source>
</reference>
<dbReference type="Gene3D" id="1.20.1220.20">
    <property type="entry name" value="Uncharcterised protein PF01724"/>
    <property type="match status" value="1"/>
</dbReference>
<evidence type="ECO:0000313" key="2">
    <source>
        <dbReference type="Proteomes" id="UP000184339"/>
    </source>
</evidence>
<dbReference type="AlphaFoldDB" id="A0A1M7HMM8"/>
<dbReference type="PANTHER" id="PTHR34235">
    <property type="entry name" value="SLR1203 PROTEIN-RELATED"/>
    <property type="match status" value="1"/>
</dbReference>
<sequence>MDNLYDEDVIAWAEQQAHLLRTGQWSQLDIGNLAEEIDDVGKSEKRELQSRLYVLIAHARTSTFVETGLPDLPACMPWSIEMVLSQEFLPG</sequence>
<dbReference type="STRING" id="551987.SAMN05192549_101223"/>
<dbReference type="EMBL" id="FRCX01000001">
    <property type="protein sequence ID" value="SHM29668.1"/>
    <property type="molecule type" value="Genomic_DNA"/>
</dbReference>
<dbReference type="Proteomes" id="UP000184339">
    <property type="component" value="Unassembled WGS sequence"/>
</dbReference>
<dbReference type="RefSeq" id="WP_072780663.1">
    <property type="nucleotide sequence ID" value="NZ_FRCX01000001.1"/>
</dbReference>
<protein>
    <recommendedName>
        <fullName evidence="3">DUF29 domain-containing protein</fullName>
    </recommendedName>
</protein>